<comment type="caution">
    <text evidence="1">The sequence shown here is derived from an EMBL/GenBank/DDBJ whole genome shotgun (WGS) entry which is preliminary data.</text>
</comment>
<sequence>KHDQDISNSLHLFSTWITKIANSDNISLKSKALSLIVPTLQILEEKHEITNTIITP</sequence>
<dbReference type="EMBL" id="CAJVPQ010029232">
    <property type="protein sequence ID" value="CAG8774548.1"/>
    <property type="molecule type" value="Genomic_DNA"/>
</dbReference>
<gene>
    <name evidence="1" type="ORF">FCALED_LOCUS17743</name>
</gene>
<accession>A0A9N9JDW2</accession>
<proteinExistence type="predicted"/>
<evidence type="ECO:0000313" key="1">
    <source>
        <dbReference type="EMBL" id="CAG8774548.1"/>
    </source>
</evidence>
<dbReference type="Proteomes" id="UP000789570">
    <property type="component" value="Unassembled WGS sequence"/>
</dbReference>
<keyword evidence="2" id="KW-1185">Reference proteome</keyword>
<reference evidence="1" key="1">
    <citation type="submission" date="2021-06" db="EMBL/GenBank/DDBJ databases">
        <authorList>
            <person name="Kallberg Y."/>
            <person name="Tangrot J."/>
            <person name="Rosling A."/>
        </authorList>
    </citation>
    <scope>NUCLEOTIDE SEQUENCE</scope>
    <source>
        <strain evidence="1">UK204</strain>
    </source>
</reference>
<organism evidence="1 2">
    <name type="scientific">Funneliformis caledonium</name>
    <dbReference type="NCBI Taxonomy" id="1117310"/>
    <lineage>
        <taxon>Eukaryota</taxon>
        <taxon>Fungi</taxon>
        <taxon>Fungi incertae sedis</taxon>
        <taxon>Mucoromycota</taxon>
        <taxon>Glomeromycotina</taxon>
        <taxon>Glomeromycetes</taxon>
        <taxon>Glomerales</taxon>
        <taxon>Glomeraceae</taxon>
        <taxon>Funneliformis</taxon>
    </lineage>
</organism>
<name>A0A9N9JDW2_9GLOM</name>
<protein>
    <submittedName>
        <fullName evidence="1">14513_t:CDS:1</fullName>
    </submittedName>
</protein>
<dbReference type="AlphaFoldDB" id="A0A9N9JDW2"/>
<evidence type="ECO:0000313" key="2">
    <source>
        <dbReference type="Proteomes" id="UP000789570"/>
    </source>
</evidence>
<feature type="non-terminal residue" evidence="1">
    <location>
        <position position="56"/>
    </location>
</feature>
<dbReference type="OrthoDB" id="2411314at2759"/>
<feature type="non-terminal residue" evidence="1">
    <location>
        <position position="1"/>
    </location>
</feature>